<dbReference type="EMBL" id="ASWH01000001">
    <property type="protein sequence ID" value="EOW80835.1"/>
    <property type="molecule type" value="Genomic_DNA"/>
</dbReference>
<evidence type="ECO:0000313" key="4">
    <source>
        <dbReference type="Proteomes" id="UP000014160"/>
    </source>
</evidence>
<sequence>MKLTVSMDILEEAFYYVSPAKPVSTVPLIYVTFLAEKSQVAYTAENEAKFARKTERIVKTAFHEILQKNQEYREALDKDTVLTPQEHLTKQGHLMDATITAFQSAPELNVIRVELTGSWPVFQTEAGQLDLEA</sequence>
<accession>R2V833</accession>
<evidence type="ECO:0000313" key="1">
    <source>
        <dbReference type="EMBL" id="EOI53890.1"/>
    </source>
</evidence>
<name>R2V833_9ENTE</name>
<dbReference type="eggNOG" id="ENOG5032NZF">
    <property type="taxonomic scope" value="Bacteria"/>
</dbReference>
<dbReference type="EMBL" id="AJDQ01000012">
    <property type="protein sequence ID" value="EOI53890.1"/>
    <property type="molecule type" value="Genomic_DNA"/>
</dbReference>
<dbReference type="PATRIC" id="fig|1158614.3.peg.3832"/>
<protein>
    <submittedName>
        <fullName evidence="1">Uncharacterized protein</fullName>
    </submittedName>
</protein>
<dbReference type="Proteomes" id="UP000013750">
    <property type="component" value="Unassembled WGS sequence"/>
</dbReference>
<dbReference type="Proteomes" id="UP000014160">
    <property type="component" value="Unassembled WGS sequence"/>
</dbReference>
<dbReference type="HOGENOM" id="CLU_1842042_0_0_9"/>
<evidence type="ECO:0000313" key="3">
    <source>
        <dbReference type="Proteomes" id="UP000013750"/>
    </source>
</evidence>
<gene>
    <name evidence="2" type="ORF">I592_00119</name>
    <name evidence="1" type="ORF">UKC_03843</name>
</gene>
<dbReference type="AlphaFoldDB" id="R2V833"/>
<organism evidence="1 3">
    <name type="scientific">Enterococcus gilvus ATCC BAA-350</name>
    <dbReference type="NCBI Taxonomy" id="1158614"/>
    <lineage>
        <taxon>Bacteria</taxon>
        <taxon>Bacillati</taxon>
        <taxon>Bacillota</taxon>
        <taxon>Bacilli</taxon>
        <taxon>Lactobacillales</taxon>
        <taxon>Enterococcaceae</taxon>
        <taxon>Enterococcus</taxon>
    </lineage>
</organism>
<dbReference type="RefSeq" id="WP_010782171.1">
    <property type="nucleotide sequence ID" value="NZ_ASWH01000001.1"/>
</dbReference>
<comment type="caution">
    <text evidence="1">The sequence shown here is derived from an EMBL/GenBank/DDBJ whole genome shotgun (WGS) entry which is preliminary data.</text>
</comment>
<reference evidence="2 4" key="2">
    <citation type="submission" date="2013-03" db="EMBL/GenBank/DDBJ databases">
        <title>The Genome Sequence of Enterococcus gilvus ATCC BAA-350 (PacBio/Illumina hybrid assembly).</title>
        <authorList>
            <consortium name="The Broad Institute Genomics Platform"/>
            <consortium name="The Broad Institute Genome Sequencing Center for Infectious Disease"/>
            <person name="Earl A."/>
            <person name="Russ C."/>
            <person name="Gilmore M."/>
            <person name="Surin D."/>
            <person name="Walker B."/>
            <person name="Young S."/>
            <person name="Zeng Q."/>
            <person name="Gargeya S."/>
            <person name="Fitzgerald M."/>
            <person name="Haas B."/>
            <person name="Abouelleil A."/>
            <person name="Allen A.W."/>
            <person name="Alvarado L."/>
            <person name="Arachchi H.M."/>
            <person name="Berlin A.M."/>
            <person name="Chapman S.B."/>
            <person name="Gainer-Dewar J."/>
            <person name="Goldberg J."/>
            <person name="Griggs A."/>
            <person name="Gujja S."/>
            <person name="Hansen M."/>
            <person name="Howarth C."/>
            <person name="Imamovic A."/>
            <person name="Ireland A."/>
            <person name="Larimer J."/>
            <person name="McCowan C."/>
            <person name="Murphy C."/>
            <person name="Pearson M."/>
            <person name="Poon T.W."/>
            <person name="Priest M."/>
            <person name="Roberts A."/>
            <person name="Saif S."/>
            <person name="Shea T."/>
            <person name="Sisk P."/>
            <person name="Sykes S."/>
            <person name="Wortman J."/>
            <person name="Nusbaum C."/>
            <person name="Birren B."/>
        </authorList>
    </citation>
    <scope>NUCLEOTIDE SEQUENCE [LARGE SCALE GENOMIC DNA]</scope>
    <source>
        <strain evidence="2 4">ATCC BAA-350</strain>
    </source>
</reference>
<reference evidence="1 3" key="1">
    <citation type="submission" date="2013-02" db="EMBL/GenBank/DDBJ databases">
        <title>The Genome Sequence of Enterococcus gilvus ATCC BAA-350.</title>
        <authorList>
            <consortium name="The Broad Institute Genome Sequencing Platform"/>
            <consortium name="The Broad Institute Genome Sequencing Center for Infectious Disease"/>
            <person name="Earl A.M."/>
            <person name="Gilmore M.S."/>
            <person name="Lebreton F."/>
            <person name="Walker B."/>
            <person name="Young S.K."/>
            <person name="Zeng Q."/>
            <person name="Gargeya S."/>
            <person name="Fitzgerald M."/>
            <person name="Haas B."/>
            <person name="Abouelleil A."/>
            <person name="Alvarado L."/>
            <person name="Arachchi H.M."/>
            <person name="Berlin A.M."/>
            <person name="Chapman S.B."/>
            <person name="Dewar J."/>
            <person name="Goldberg J."/>
            <person name="Griggs A."/>
            <person name="Gujja S."/>
            <person name="Hansen M."/>
            <person name="Howarth C."/>
            <person name="Imamovic A."/>
            <person name="Larimer J."/>
            <person name="McCowan C."/>
            <person name="Murphy C."/>
            <person name="Neiman D."/>
            <person name="Pearson M."/>
            <person name="Priest M."/>
            <person name="Roberts A."/>
            <person name="Saif S."/>
            <person name="Shea T."/>
            <person name="Sisk P."/>
            <person name="Sykes S."/>
            <person name="Wortman J."/>
            <person name="Nusbaum C."/>
            <person name="Birren B."/>
        </authorList>
    </citation>
    <scope>NUCLEOTIDE SEQUENCE [LARGE SCALE GENOMIC DNA]</scope>
    <source>
        <strain evidence="1 3">ATCC BAA-350</strain>
    </source>
</reference>
<dbReference type="OrthoDB" id="2183805at2"/>
<evidence type="ECO:0000313" key="2">
    <source>
        <dbReference type="EMBL" id="EOW80835.1"/>
    </source>
</evidence>
<proteinExistence type="predicted"/>
<keyword evidence="4" id="KW-1185">Reference proteome</keyword>